<dbReference type="Gene3D" id="1.10.20.140">
    <property type="match status" value="1"/>
</dbReference>
<dbReference type="Gene3D" id="3.40.50.300">
    <property type="entry name" value="P-loop containing nucleotide triphosphate hydrolases"/>
    <property type="match status" value="1"/>
</dbReference>
<name>A0A133K9L7_HEYCO</name>
<evidence type="ECO:0000256" key="1">
    <source>
        <dbReference type="ARBA" id="ARBA00001946"/>
    </source>
</evidence>
<dbReference type="GO" id="GO:0006400">
    <property type="term" value="P:tRNA modification"/>
    <property type="evidence" value="ECO:0007669"/>
    <property type="project" value="TreeGrafter"/>
</dbReference>
<comment type="similarity">
    <text evidence="3 10 13">Belongs to the IPP transferase family.</text>
</comment>
<dbReference type="EMBL" id="LRPN01000211">
    <property type="protein sequence ID" value="KWZ76204.1"/>
    <property type="molecule type" value="Genomic_DNA"/>
</dbReference>
<dbReference type="AlphaFoldDB" id="A0A133K9L7"/>
<sequence>MFCLLFYGTIETEKSGDLKNAAISGIKGRVRMAKQKLIVLIGPTASGKTALSIRLAKKFNAEIISGDSMQVYRGMDIGTAKITQAEMEGIPHHLIDIKNPDESFSVAEFQQLVREKISDIASRGKLPMIVGGTGLYIQSVLYDYRFSDIAGDPAYRAELEKIARREGPGLLYKLLEKTDPESAAKIHPHNVRRVIRALEVCHFSGRTMQDYKKQQQDEPLYCAALIGLVMEREKLYQRINERVDQMMERGLIEEVRKLYDKNLRGVQSIQAIGYKELYDYFDGRMTLDEAVSRLKQNTRRFAKRQLTWFRNKMEIEWFDMTKEEEKEKKFEEISAFIAGKLQLKSNSL</sequence>
<feature type="binding site" evidence="10">
    <location>
        <begin position="44"/>
        <end position="49"/>
    </location>
    <ligand>
        <name>substrate</name>
    </ligand>
</feature>
<comment type="function">
    <text evidence="2 10 12">Catalyzes the transfer of a dimethylallyl group onto the adenine at position 37 in tRNAs that read codons beginning with uridine, leading to the formation of N6-(dimethylallyl)adenosine (i(6)A).</text>
</comment>
<comment type="subunit">
    <text evidence="10">Monomer.</text>
</comment>
<feature type="binding site" evidence="10">
    <location>
        <begin position="42"/>
        <end position="49"/>
    </location>
    <ligand>
        <name>ATP</name>
        <dbReference type="ChEBI" id="CHEBI:30616"/>
    </ligand>
</feature>
<evidence type="ECO:0000256" key="13">
    <source>
        <dbReference type="RuleBase" id="RU003785"/>
    </source>
</evidence>
<evidence type="ECO:0000256" key="5">
    <source>
        <dbReference type="ARBA" id="ARBA00022694"/>
    </source>
</evidence>
<comment type="catalytic activity">
    <reaction evidence="9 10 11">
        <text>adenosine(37) in tRNA + dimethylallyl diphosphate = N(6)-dimethylallyladenosine(37) in tRNA + diphosphate</text>
        <dbReference type="Rhea" id="RHEA:26482"/>
        <dbReference type="Rhea" id="RHEA-COMP:10162"/>
        <dbReference type="Rhea" id="RHEA-COMP:10375"/>
        <dbReference type="ChEBI" id="CHEBI:33019"/>
        <dbReference type="ChEBI" id="CHEBI:57623"/>
        <dbReference type="ChEBI" id="CHEBI:74411"/>
        <dbReference type="ChEBI" id="CHEBI:74415"/>
        <dbReference type="EC" id="2.5.1.75"/>
    </reaction>
</comment>
<protein>
    <recommendedName>
        <fullName evidence="10">tRNA dimethylallyltransferase</fullName>
        <ecNumber evidence="10">2.5.1.75</ecNumber>
    </recommendedName>
    <alternativeName>
        <fullName evidence="10">Dimethylallyl diphosphate:tRNA dimethylallyltransferase</fullName>
        <shortName evidence="10">DMAPP:tRNA dimethylallyltransferase</shortName>
        <shortName evidence="10">DMATase</shortName>
    </alternativeName>
    <alternativeName>
        <fullName evidence="10">Isopentenyl-diphosphate:tRNA isopentenyltransferase</fullName>
        <shortName evidence="10">IPP transferase</shortName>
        <shortName evidence="10">IPPT</shortName>
        <shortName evidence="10">IPTase</shortName>
    </alternativeName>
</protein>
<dbReference type="GO" id="GO:0052381">
    <property type="term" value="F:tRNA dimethylallyltransferase activity"/>
    <property type="evidence" value="ECO:0007669"/>
    <property type="project" value="UniProtKB-UniRule"/>
</dbReference>
<evidence type="ECO:0000256" key="2">
    <source>
        <dbReference type="ARBA" id="ARBA00003213"/>
    </source>
</evidence>
<dbReference type="HAMAP" id="MF_00185">
    <property type="entry name" value="IPP_trans"/>
    <property type="match status" value="1"/>
</dbReference>
<comment type="caution">
    <text evidence="10">Lacks conserved residue(s) required for the propagation of feature annotation.</text>
</comment>
<evidence type="ECO:0000256" key="8">
    <source>
        <dbReference type="ARBA" id="ARBA00022842"/>
    </source>
</evidence>
<dbReference type="NCBIfam" id="TIGR00174">
    <property type="entry name" value="miaA"/>
    <property type="match status" value="1"/>
</dbReference>
<feature type="site" description="Interaction with substrate tRNA" evidence="10">
    <location>
        <position position="133"/>
    </location>
</feature>
<keyword evidence="7 10" id="KW-0067">ATP-binding</keyword>
<dbReference type="InterPro" id="IPR039657">
    <property type="entry name" value="Dimethylallyltransferase"/>
</dbReference>
<evidence type="ECO:0000256" key="12">
    <source>
        <dbReference type="RuleBase" id="RU003784"/>
    </source>
</evidence>
<dbReference type="PANTHER" id="PTHR11088">
    <property type="entry name" value="TRNA DIMETHYLALLYLTRANSFERASE"/>
    <property type="match status" value="1"/>
</dbReference>
<keyword evidence="6 10" id="KW-0547">Nucleotide-binding</keyword>
<comment type="caution">
    <text evidence="14">The sequence shown here is derived from an EMBL/GenBank/DDBJ whole genome shotgun (WGS) entry which is preliminary data.</text>
</comment>
<proteinExistence type="inferred from homology"/>
<dbReference type="Pfam" id="PF01715">
    <property type="entry name" value="IPPT"/>
    <property type="match status" value="1"/>
</dbReference>
<feature type="region of interest" description="Interaction with substrate tRNA" evidence="10">
    <location>
        <begin position="67"/>
        <end position="70"/>
    </location>
</feature>
<dbReference type="InterPro" id="IPR018022">
    <property type="entry name" value="IPT"/>
</dbReference>
<evidence type="ECO:0000256" key="9">
    <source>
        <dbReference type="ARBA" id="ARBA00049563"/>
    </source>
</evidence>
<evidence type="ECO:0000256" key="11">
    <source>
        <dbReference type="RuleBase" id="RU003783"/>
    </source>
</evidence>
<evidence type="ECO:0000313" key="14">
    <source>
        <dbReference type="EMBL" id="KWZ76204.1"/>
    </source>
</evidence>
<dbReference type="Proteomes" id="UP000070376">
    <property type="component" value="Unassembled WGS sequence"/>
</dbReference>
<comment type="cofactor">
    <cofactor evidence="1 10">
        <name>Mg(2+)</name>
        <dbReference type="ChEBI" id="CHEBI:18420"/>
    </cofactor>
</comment>
<dbReference type="InterPro" id="IPR027417">
    <property type="entry name" value="P-loop_NTPase"/>
</dbReference>
<dbReference type="PANTHER" id="PTHR11088:SF60">
    <property type="entry name" value="TRNA DIMETHYLALLYLTRANSFERASE"/>
    <property type="match status" value="1"/>
</dbReference>
<dbReference type="FunFam" id="1.10.20.140:FF:000001">
    <property type="entry name" value="tRNA dimethylallyltransferase"/>
    <property type="match status" value="1"/>
</dbReference>
<organism evidence="14 15">
    <name type="scientific">Heyndrickxia coagulans</name>
    <name type="common">Weizmannia coagulans</name>
    <dbReference type="NCBI Taxonomy" id="1398"/>
    <lineage>
        <taxon>Bacteria</taxon>
        <taxon>Bacillati</taxon>
        <taxon>Bacillota</taxon>
        <taxon>Bacilli</taxon>
        <taxon>Bacillales</taxon>
        <taxon>Bacillaceae</taxon>
        <taxon>Heyndrickxia</taxon>
    </lineage>
</organism>
<dbReference type="PATRIC" id="fig|1398.22.peg.3963"/>
<evidence type="ECO:0000256" key="3">
    <source>
        <dbReference type="ARBA" id="ARBA00005842"/>
    </source>
</evidence>
<dbReference type="GO" id="GO:0005524">
    <property type="term" value="F:ATP binding"/>
    <property type="evidence" value="ECO:0007669"/>
    <property type="project" value="UniProtKB-UniRule"/>
</dbReference>
<dbReference type="EC" id="2.5.1.75" evidence="10"/>
<reference evidence="15" key="1">
    <citation type="submission" date="2016-01" db="EMBL/GenBank/DDBJ databases">
        <authorList>
            <person name="Mitreva M."/>
            <person name="Pepin K.H."/>
            <person name="Mihindukulasuriya K.A."/>
            <person name="Fulton R."/>
            <person name="Fronick C."/>
            <person name="O'Laughlin M."/>
            <person name="Miner T."/>
            <person name="Herter B."/>
            <person name="Rosa B.A."/>
            <person name="Cordes M."/>
            <person name="Tomlinson C."/>
            <person name="Wollam A."/>
            <person name="Palsikar V.B."/>
            <person name="Mardis E.R."/>
            <person name="Wilson R.K."/>
        </authorList>
    </citation>
    <scope>NUCLEOTIDE SEQUENCE [LARGE SCALE GENOMIC DNA]</scope>
    <source>
        <strain evidence="15">GED7749B</strain>
    </source>
</reference>
<dbReference type="SUPFAM" id="SSF52540">
    <property type="entry name" value="P-loop containing nucleoside triphosphate hydrolases"/>
    <property type="match status" value="2"/>
</dbReference>
<evidence type="ECO:0000256" key="4">
    <source>
        <dbReference type="ARBA" id="ARBA00022679"/>
    </source>
</evidence>
<evidence type="ECO:0000313" key="15">
    <source>
        <dbReference type="Proteomes" id="UP000070376"/>
    </source>
</evidence>
<keyword evidence="5 10" id="KW-0819">tRNA processing</keyword>
<evidence type="ECO:0000256" key="7">
    <source>
        <dbReference type="ARBA" id="ARBA00022840"/>
    </source>
</evidence>
<feature type="site" description="Interaction with substrate tRNA" evidence="10">
    <location>
        <position position="156"/>
    </location>
</feature>
<keyword evidence="4 10" id="KW-0808">Transferase</keyword>
<keyword evidence="8 10" id="KW-0460">Magnesium</keyword>
<gene>
    <name evidence="10" type="primary">miaA</name>
    <name evidence="14" type="ORF">HMPREF3213_03957</name>
</gene>
<evidence type="ECO:0000256" key="10">
    <source>
        <dbReference type="HAMAP-Rule" id="MF_00185"/>
    </source>
</evidence>
<evidence type="ECO:0000256" key="6">
    <source>
        <dbReference type="ARBA" id="ARBA00022741"/>
    </source>
</evidence>
<accession>A0A133K9L7</accession>